<dbReference type="RefSeq" id="WP_054186357.1">
    <property type="nucleotide sequence ID" value="NZ_ML133769.1"/>
</dbReference>
<dbReference type="OrthoDB" id="9807925at2"/>
<dbReference type="AlphaFoldDB" id="A0A3S0RS88"/>
<organism evidence="1 2">
    <name type="scientific">Rhizobium chutanense</name>
    <dbReference type="NCBI Taxonomy" id="2035448"/>
    <lineage>
        <taxon>Bacteria</taxon>
        <taxon>Pseudomonadati</taxon>
        <taxon>Pseudomonadota</taxon>
        <taxon>Alphaproteobacteria</taxon>
        <taxon>Hyphomicrobiales</taxon>
        <taxon>Rhizobiaceae</taxon>
        <taxon>Rhizobium/Agrobacterium group</taxon>
        <taxon>Rhizobium</taxon>
    </lineage>
</organism>
<dbReference type="SUPFAM" id="SSF75169">
    <property type="entry name" value="DsrEFH-like"/>
    <property type="match status" value="1"/>
</dbReference>
<dbReference type="InterPro" id="IPR027396">
    <property type="entry name" value="DsrEFH-like"/>
</dbReference>
<comment type="caution">
    <text evidence="1">The sequence shown here is derived from an EMBL/GenBank/DDBJ whole genome shotgun (WGS) entry which is preliminary data.</text>
</comment>
<protein>
    <submittedName>
        <fullName evidence="1">Uncharacterized protein</fullName>
    </submittedName>
</protein>
<dbReference type="EMBL" id="RJTJ01000022">
    <property type="protein sequence ID" value="RUM01278.1"/>
    <property type="molecule type" value="Genomic_DNA"/>
</dbReference>
<proteinExistence type="predicted"/>
<dbReference type="InterPro" id="IPR003787">
    <property type="entry name" value="Sulphur_relay_DsrE/F-like"/>
</dbReference>
<name>A0A3S0RS88_9HYPH</name>
<sequence length="124" mass="13047">MKTAIVVFSDPKSGSDEAVGRLFNALAAAYDLKQKNEHVEIVFQGAGTRWAGVLTQKDHPAHALYKAIQDKVVGVSSGCADVFGARADAEKNGFSLITTNQVPGTSGLPSLAAYAKDGYSVLTF</sequence>
<gene>
    <name evidence="1" type="ORF">EFR84_22665</name>
</gene>
<evidence type="ECO:0000313" key="2">
    <source>
        <dbReference type="Proteomes" id="UP000278081"/>
    </source>
</evidence>
<accession>A0A3S0RS88</accession>
<reference evidence="1 2" key="1">
    <citation type="submission" date="2018-11" db="EMBL/GenBank/DDBJ databases">
        <title>Rhizobium chutanense sp. nov., isolated from root nodules of Phaseolus vulgaris in China.</title>
        <authorList>
            <person name="Huo Y."/>
        </authorList>
    </citation>
    <scope>NUCLEOTIDE SEQUENCE [LARGE SCALE GENOMIC DNA]</scope>
    <source>
        <strain evidence="1 2">C16</strain>
    </source>
</reference>
<dbReference type="Pfam" id="PF02635">
    <property type="entry name" value="DsrE"/>
    <property type="match status" value="1"/>
</dbReference>
<dbReference type="Proteomes" id="UP000278081">
    <property type="component" value="Unassembled WGS sequence"/>
</dbReference>
<evidence type="ECO:0000313" key="1">
    <source>
        <dbReference type="EMBL" id="RUM01278.1"/>
    </source>
</evidence>